<sequence length="147" mass="15746">MPDAAIADLIARSLPELTHPGDGKSGPIVLPLPMFRTSAMPREMAEQFAKDAGLPSPDIARLVAEAIVHVIESGNKTIVDNAELTQLRADAAAGLERHRQPQVCCSACHQPLFRINVDTDRPTISGPHFIETIGKLSVACPHTPVES</sequence>
<evidence type="ECO:0000313" key="2">
    <source>
        <dbReference type="Proteomes" id="UP000252015"/>
    </source>
</evidence>
<name>A0A375YXU5_MYCSH</name>
<accession>A0A375YXU5</accession>
<keyword evidence="2" id="KW-1185">Reference proteome</keyword>
<dbReference type="EMBL" id="UEGW01000001">
    <property type="protein sequence ID" value="SRX93575.1"/>
    <property type="molecule type" value="Genomic_DNA"/>
</dbReference>
<reference evidence="1 2" key="1">
    <citation type="submission" date="2018-05" db="EMBL/GenBank/DDBJ databases">
        <authorList>
            <consortium name="IHU Genomes"/>
        </authorList>
    </citation>
    <scope>NUCLEOTIDE SEQUENCE [LARGE SCALE GENOMIC DNA]</scope>
    <source>
        <strain evidence="1 2">P7336</strain>
    </source>
</reference>
<gene>
    <name evidence="1" type="ORF">MSP7336_01814</name>
</gene>
<protein>
    <submittedName>
        <fullName evidence="1">Uncharacterized protein</fullName>
    </submittedName>
</protein>
<dbReference type="Proteomes" id="UP000252015">
    <property type="component" value="Unassembled WGS sequence"/>
</dbReference>
<evidence type="ECO:0000313" key="1">
    <source>
        <dbReference type="EMBL" id="SRX93575.1"/>
    </source>
</evidence>
<proteinExistence type="predicted"/>
<dbReference type="RefSeq" id="WP_113963554.1">
    <property type="nucleotide sequence ID" value="NZ_UEGW01000001.1"/>
</dbReference>
<dbReference type="AlphaFoldDB" id="A0A375YXU5"/>
<organism evidence="1 2">
    <name type="scientific">Mycobacterium shimoidei</name>
    <dbReference type="NCBI Taxonomy" id="29313"/>
    <lineage>
        <taxon>Bacteria</taxon>
        <taxon>Bacillati</taxon>
        <taxon>Actinomycetota</taxon>
        <taxon>Actinomycetes</taxon>
        <taxon>Mycobacteriales</taxon>
        <taxon>Mycobacteriaceae</taxon>
        <taxon>Mycobacterium</taxon>
    </lineage>
</organism>